<protein>
    <recommendedName>
        <fullName evidence="4">CCHC-type domain-containing protein</fullName>
    </recommendedName>
</protein>
<feature type="domain" description="CCHC-type" evidence="4">
    <location>
        <begin position="327"/>
        <end position="342"/>
    </location>
</feature>
<evidence type="ECO:0000256" key="2">
    <source>
        <dbReference type="SAM" id="MobiDB-lite"/>
    </source>
</evidence>
<dbReference type="GO" id="GO:0003676">
    <property type="term" value="F:nucleic acid binding"/>
    <property type="evidence" value="ECO:0007669"/>
    <property type="project" value="InterPro"/>
</dbReference>
<dbReference type="EMBL" id="FUEG01000009">
    <property type="protein sequence ID" value="SJL08156.1"/>
    <property type="molecule type" value="Genomic_DNA"/>
</dbReference>
<organism evidence="5 6">
    <name type="scientific">Armillaria ostoyae</name>
    <name type="common">Armillaria root rot fungus</name>
    <dbReference type="NCBI Taxonomy" id="47428"/>
    <lineage>
        <taxon>Eukaryota</taxon>
        <taxon>Fungi</taxon>
        <taxon>Dikarya</taxon>
        <taxon>Basidiomycota</taxon>
        <taxon>Agaricomycotina</taxon>
        <taxon>Agaricomycetes</taxon>
        <taxon>Agaricomycetidae</taxon>
        <taxon>Agaricales</taxon>
        <taxon>Marasmiineae</taxon>
        <taxon>Physalacriaceae</taxon>
        <taxon>Armillaria</taxon>
    </lineage>
</organism>
<dbReference type="STRING" id="47428.A0A284RHC5"/>
<proteinExistence type="predicted"/>
<feature type="region of interest" description="Disordered" evidence="2">
    <location>
        <begin position="1"/>
        <end position="21"/>
    </location>
</feature>
<accession>A0A284RHC5</accession>
<evidence type="ECO:0000259" key="4">
    <source>
        <dbReference type="PROSITE" id="PS50158"/>
    </source>
</evidence>
<evidence type="ECO:0000256" key="3">
    <source>
        <dbReference type="SAM" id="Phobius"/>
    </source>
</evidence>
<gene>
    <name evidence="5" type="ORF">ARMOST_11519</name>
</gene>
<keyword evidence="6" id="KW-1185">Reference proteome</keyword>
<dbReference type="OMA" id="HWHALET"/>
<dbReference type="Proteomes" id="UP000219338">
    <property type="component" value="Unassembled WGS sequence"/>
</dbReference>
<feature type="region of interest" description="Disordered" evidence="2">
    <location>
        <begin position="34"/>
        <end position="61"/>
    </location>
</feature>
<dbReference type="AlphaFoldDB" id="A0A284RHC5"/>
<keyword evidence="1" id="KW-0862">Zinc</keyword>
<dbReference type="PROSITE" id="PS50158">
    <property type="entry name" value="ZF_CCHC"/>
    <property type="match status" value="1"/>
</dbReference>
<sequence length="590" mass="66311">MPAQPGNQGGGGNPPPDPYDTAMIAVTVQMIKELKERNTRREEKRQEATEPVDISDDEDENELTNRMDSLRCTHQQNAGPGAVKAPAQEVESPFKFEDAVALTNGGYNSLDNSFPDDLFVLVRNSISPPLTMFTTAALTSIRLARDVAYRKFARGTSSTNIRVLDTSAFPDEKEMTLAHWLAAYENFLSFISEVCKKGGDRIFEGFVKHHQRAVMDLDIDANFEAHKEFDCDNIRAQFFMRPGGFIINVDDKQYVEGWNRVLQRVTRRTISKEIKASVFSQSLQPNFIEGLSKQAKTKNSIHYQPYENKARNSFQKDTDRQVFDFLCVRCGAKGHKANGCKESVPSKPGRSFLVTWRGNYLHQISDDQPTMPSTYVPYVPSQVTEHWHALETEGKRVVTPYHADAWQQTLKKCGLQETYPNLVHDILYGTPIGFPPPLTQNFIPRNSSSAMENEVVIDQYLQEEIAAGRMYGGLSIEDAEIFFGGHFRTAPLAVIDEGSKFHVVHNLSAKDGNGDSTNSWLNAKDNPTKWYTASMFADAVSIMFMYLIMPLLLCTGAILRGENPLCPMRTWPFHVSRSYSPGRGVTLCSN</sequence>
<feature type="compositionally biased region" description="Basic and acidic residues" evidence="2">
    <location>
        <begin position="34"/>
        <end position="48"/>
    </location>
</feature>
<name>A0A284RHC5_ARMOS</name>
<dbReference type="InterPro" id="IPR001878">
    <property type="entry name" value="Znf_CCHC"/>
</dbReference>
<evidence type="ECO:0000313" key="5">
    <source>
        <dbReference type="EMBL" id="SJL08156.1"/>
    </source>
</evidence>
<keyword evidence="1" id="KW-0863">Zinc-finger</keyword>
<keyword evidence="3" id="KW-1133">Transmembrane helix</keyword>
<keyword evidence="3" id="KW-0472">Membrane</keyword>
<keyword evidence="3" id="KW-0812">Transmembrane</keyword>
<feature type="transmembrane region" description="Helical" evidence="3">
    <location>
        <begin position="539"/>
        <end position="559"/>
    </location>
</feature>
<reference evidence="6" key="1">
    <citation type="journal article" date="2017" name="Nat. Ecol. Evol.">
        <title>Genome expansion and lineage-specific genetic innovations in the forest pathogenic fungi Armillaria.</title>
        <authorList>
            <person name="Sipos G."/>
            <person name="Prasanna A.N."/>
            <person name="Walter M.C."/>
            <person name="O'Connor E."/>
            <person name="Balint B."/>
            <person name="Krizsan K."/>
            <person name="Kiss B."/>
            <person name="Hess J."/>
            <person name="Varga T."/>
            <person name="Slot J."/>
            <person name="Riley R."/>
            <person name="Boka B."/>
            <person name="Rigling D."/>
            <person name="Barry K."/>
            <person name="Lee J."/>
            <person name="Mihaltcheva S."/>
            <person name="LaButti K."/>
            <person name="Lipzen A."/>
            <person name="Waldron R."/>
            <person name="Moloney N.M."/>
            <person name="Sperisen C."/>
            <person name="Kredics L."/>
            <person name="Vagvoelgyi C."/>
            <person name="Patrignani A."/>
            <person name="Fitzpatrick D."/>
            <person name="Nagy I."/>
            <person name="Doyle S."/>
            <person name="Anderson J.B."/>
            <person name="Grigoriev I.V."/>
            <person name="Gueldener U."/>
            <person name="Muensterkoetter M."/>
            <person name="Nagy L.G."/>
        </authorList>
    </citation>
    <scope>NUCLEOTIDE SEQUENCE [LARGE SCALE GENOMIC DNA]</scope>
    <source>
        <strain evidence="6">C18/9</strain>
    </source>
</reference>
<dbReference type="OrthoDB" id="2911807at2759"/>
<keyword evidence="1" id="KW-0479">Metal-binding</keyword>
<evidence type="ECO:0000256" key="1">
    <source>
        <dbReference type="PROSITE-ProRule" id="PRU00047"/>
    </source>
</evidence>
<dbReference type="GO" id="GO:0008270">
    <property type="term" value="F:zinc ion binding"/>
    <property type="evidence" value="ECO:0007669"/>
    <property type="project" value="UniProtKB-KW"/>
</dbReference>
<evidence type="ECO:0000313" key="6">
    <source>
        <dbReference type="Proteomes" id="UP000219338"/>
    </source>
</evidence>